<dbReference type="InterPro" id="IPR029044">
    <property type="entry name" value="Nucleotide-diphossugar_trans"/>
</dbReference>
<keyword evidence="1" id="KW-0460">Magnesium</keyword>
<protein>
    <submittedName>
        <fullName evidence="3">NTP transferase domain-containing protein</fullName>
    </submittedName>
</protein>
<dbReference type="Pfam" id="PF12804">
    <property type="entry name" value="NTP_transf_3"/>
    <property type="match status" value="1"/>
</dbReference>
<dbReference type="Proteomes" id="UP000617634">
    <property type="component" value="Unassembled WGS sequence"/>
</dbReference>
<organism evidence="3 4">
    <name type="scientific">Novosphingobium aureum</name>
    <dbReference type="NCBI Taxonomy" id="2792964"/>
    <lineage>
        <taxon>Bacteria</taxon>
        <taxon>Pseudomonadati</taxon>
        <taxon>Pseudomonadota</taxon>
        <taxon>Alphaproteobacteria</taxon>
        <taxon>Sphingomonadales</taxon>
        <taxon>Sphingomonadaceae</taxon>
        <taxon>Novosphingobium</taxon>
    </lineage>
</organism>
<proteinExistence type="predicted"/>
<gene>
    <name evidence="3" type="ORF">I5E68_02705</name>
</gene>
<comment type="caution">
    <text evidence="3">The sequence shown here is derived from an EMBL/GenBank/DDBJ whole genome shotgun (WGS) entry which is preliminary data.</text>
</comment>
<reference evidence="3" key="1">
    <citation type="submission" date="2020-11" db="EMBL/GenBank/DDBJ databases">
        <title>Novosphingobium aureum sp. nov., a marine bacterium isolated from sediment of a salt flat.</title>
        <authorList>
            <person name="Yoo Y."/>
            <person name="Kim J.-J."/>
        </authorList>
    </citation>
    <scope>NUCLEOTIDE SEQUENCE</scope>
    <source>
        <strain evidence="3">YJ-S2-02</strain>
    </source>
</reference>
<evidence type="ECO:0000256" key="1">
    <source>
        <dbReference type="ARBA" id="ARBA00022842"/>
    </source>
</evidence>
<accession>A0A931HAD1</accession>
<keyword evidence="4" id="KW-1185">Reference proteome</keyword>
<feature type="domain" description="MobA-like NTP transferase" evidence="2">
    <location>
        <begin position="37"/>
        <end position="162"/>
    </location>
</feature>
<dbReference type="AlphaFoldDB" id="A0A931HAD1"/>
<evidence type="ECO:0000313" key="3">
    <source>
        <dbReference type="EMBL" id="MBH0111861.1"/>
    </source>
</evidence>
<dbReference type="EMBL" id="JADZGI010000001">
    <property type="protein sequence ID" value="MBH0111861.1"/>
    <property type="molecule type" value="Genomic_DNA"/>
</dbReference>
<dbReference type="Gene3D" id="3.90.550.10">
    <property type="entry name" value="Spore Coat Polysaccharide Biosynthesis Protein SpsA, Chain A"/>
    <property type="match status" value="1"/>
</dbReference>
<keyword evidence="3" id="KW-0808">Transferase</keyword>
<evidence type="ECO:0000259" key="2">
    <source>
        <dbReference type="Pfam" id="PF12804"/>
    </source>
</evidence>
<dbReference type="InterPro" id="IPR025877">
    <property type="entry name" value="MobA-like_NTP_Trfase"/>
</dbReference>
<dbReference type="GO" id="GO:0016779">
    <property type="term" value="F:nucleotidyltransferase activity"/>
    <property type="evidence" value="ECO:0007669"/>
    <property type="project" value="UniProtKB-ARBA"/>
</dbReference>
<sequence>MTAKASPALRNASADAARAGVRLIVLAGQHEGTRDTLSQRFAVSHRCLIPLGDRPLIAHVLHTGAQHPRIESLSVCIEREAFDPAWDVLTQLPGRGAVALVEAQTDLAASVELAAQGWDGPLLITTADHALLDRATIDAMLDTLDAQADVAFALAPREAVEAIDAGRQRHFLRLREGQFAPCDLYGVAGPQYLSPVSVFRGRRAGRHVGLRMLKALGMIGLLLSLFGLEPLSSALDRASRRFAMRIRAIVTADGSQAIDVGNDRSYAIVRDLLERRARDERSAQDKLAPVEHVARVRAAG</sequence>
<dbReference type="RefSeq" id="WP_197160534.1">
    <property type="nucleotide sequence ID" value="NZ_JADZGI010000001.1"/>
</dbReference>
<name>A0A931HAD1_9SPHN</name>
<evidence type="ECO:0000313" key="4">
    <source>
        <dbReference type="Proteomes" id="UP000617634"/>
    </source>
</evidence>
<dbReference type="SUPFAM" id="SSF53448">
    <property type="entry name" value="Nucleotide-diphospho-sugar transferases"/>
    <property type="match status" value="1"/>
</dbReference>